<feature type="transmembrane region" description="Helical" evidence="2">
    <location>
        <begin position="12"/>
        <end position="33"/>
    </location>
</feature>
<feature type="compositionally biased region" description="Low complexity" evidence="1">
    <location>
        <begin position="824"/>
        <end position="833"/>
    </location>
</feature>
<evidence type="ECO:0000313" key="4">
    <source>
        <dbReference type="EMBL" id="ORZ00650.1"/>
    </source>
</evidence>
<feature type="transmembrane region" description="Helical" evidence="2">
    <location>
        <begin position="185"/>
        <end position="210"/>
    </location>
</feature>
<feature type="transmembrane region" description="Helical" evidence="2">
    <location>
        <begin position="45"/>
        <end position="66"/>
    </location>
</feature>
<feature type="transmembrane region" description="Helical" evidence="2">
    <location>
        <begin position="222"/>
        <end position="244"/>
    </location>
</feature>
<dbReference type="Pfam" id="PF03707">
    <property type="entry name" value="MHYT"/>
    <property type="match status" value="2"/>
</dbReference>
<dbReference type="PROSITE" id="PS50924">
    <property type="entry name" value="MHYT"/>
    <property type="match status" value="1"/>
</dbReference>
<keyword evidence="2" id="KW-1133">Transmembrane helix</keyword>
<feature type="compositionally biased region" description="Low complexity" evidence="1">
    <location>
        <begin position="343"/>
        <end position="357"/>
    </location>
</feature>
<feature type="compositionally biased region" description="Polar residues" evidence="1">
    <location>
        <begin position="690"/>
        <end position="703"/>
    </location>
</feature>
<dbReference type="AlphaFoldDB" id="A0A1X2HMP8"/>
<dbReference type="OMA" id="FRAHITT"/>
<feature type="region of interest" description="Disordered" evidence="1">
    <location>
        <begin position="667"/>
        <end position="703"/>
    </location>
</feature>
<feature type="transmembrane region" description="Helical" evidence="2">
    <location>
        <begin position="121"/>
        <end position="140"/>
    </location>
</feature>
<keyword evidence="2" id="KW-0812">Transmembrane</keyword>
<dbReference type="EMBL" id="MCGN01000002">
    <property type="protein sequence ID" value="ORZ00650.1"/>
    <property type="molecule type" value="Genomic_DNA"/>
</dbReference>
<name>A0A1X2HMP8_SYNRA</name>
<organism evidence="4 5">
    <name type="scientific">Syncephalastrum racemosum</name>
    <name type="common">Filamentous fungus</name>
    <dbReference type="NCBI Taxonomy" id="13706"/>
    <lineage>
        <taxon>Eukaryota</taxon>
        <taxon>Fungi</taxon>
        <taxon>Fungi incertae sedis</taxon>
        <taxon>Mucoromycota</taxon>
        <taxon>Mucoromycotina</taxon>
        <taxon>Mucoromycetes</taxon>
        <taxon>Mucorales</taxon>
        <taxon>Syncephalastraceae</taxon>
        <taxon>Syncephalastrum</taxon>
    </lineage>
</organism>
<accession>A0A1X2HMP8</accession>
<evidence type="ECO:0000313" key="5">
    <source>
        <dbReference type="Proteomes" id="UP000242180"/>
    </source>
</evidence>
<feature type="region of interest" description="Disordered" evidence="1">
    <location>
        <begin position="336"/>
        <end position="359"/>
    </location>
</feature>
<feature type="transmembrane region" description="Helical" evidence="2">
    <location>
        <begin position="86"/>
        <end position="109"/>
    </location>
</feature>
<feature type="compositionally biased region" description="Polar residues" evidence="1">
    <location>
        <begin position="814"/>
        <end position="823"/>
    </location>
</feature>
<reference evidence="4 5" key="1">
    <citation type="submission" date="2016-07" db="EMBL/GenBank/DDBJ databases">
        <title>Pervasive Adenine N6-methylation of Active Genes in Fungi.</title>
        <authorList>
            <consortium name="DOE Joint Genome Institute"/>
            <person name="Mondo S.J."/>
            <person name="Dannebaum R.O."/>
            <person name="Kuo R.C."/>
            <person name="Labutti K."/>
            <person name="Haridas S."/>
            <person name="Kuo A."/>
            <person name="Salamov A."/>
            <person name="Ahrendt S.R."/>
            <person name="Lipzen A."/>
            <person name="Sullivan W."/>
            <person name="Andreopoulos W.B."/>
            <person name="Clum A."/>
            <person name="Lindquist E."/>
            <person name="Daum C."/>
            <person name="Ramamoorthy G.K."/>
            <person name="Gryganskyi A."/>
            <person name="Culley D."/>
            <person name="Magnuson J.K."/>
            <person name="James T.Y."/>
            <person name="O'Malley M.A."/>
            <person name="Stajich J.E."/>
            <person name="Spatafora J.W."/>
            <person name="Visel A."/>
            <person name="Grigoriev I.V."/>
        </authorList>
    </citation>
    <scope>NUCLEOTIDE SEQUENCE [LARGE SCALE GENOMIC DNA]</scope>
    <source>
        <strain evidence="4 5">NRRL 2496</strain>
    </source>
</reference>
<keyword evidence="2" id="KW-0472">Membrane</keyword>
<feature type="domain" description="MHYT" evidence="3">
    <location>
        <begin position="10"/>
        <end position="209"/>
    </location>
</feature>
<feature type="transmembrane region" description="Helical" evidence="2">
    <location>
        <begin position="152"/>
        <end position="173"/>
    </location>
</feature>
<dbReference type="InterPro" id="IPR005330">
    <property type="entry name" value="MHYT_dom"/>
</dbReference>
<gene>
    <name evidence="4" type="ORF">BCR43DRAFT_521644</name>
</gene>
<protein>
    <recommendedName>
        <fullName evidence="3">MHYT domain-containing protein</fullName>
    </recommendedName>
</protein>
<dbReference type="PANTHER" id="PTHR35152">
    <property type="entry name" value="DOMAIN SIGNALLING PROTEIN, PUTATIVE (AFU_ORTHOLOGUE AFUA_5G11310)-RELATED"/>
    <property type="match status" value="1"/>
</dbReference>
<dbReference type="STRING" id="13706.A0A1X2HMP8"/>
<proteinExistence type="predicted"/>
<evidence type="ECO:0000259" key="3">
    <source>
        <dbReference type="PROSITE" id="PS50924"/>
    </source>
</evidence>
<dbReference type="InParanoid" id="A0A1X2HMP8"/>
<feature type="compositionally biased region" description="Low complexity" evidence="1">
    <location>
        <begin position="667"/>
        <end position="689"/>
    </location>
</feature>
<sequence length="928" mass="102650">MALLTATQEFNGGIIFVSFLISAVGAQTTLELLMRRTHIHGLHNWFLLCAAAFCMGGVAIWSMHFVGNNSLTLYWDHGVYHLSYSAGYTFASLVVAIACMFVAFAFVGITEEARLWRIVPSGILAGCGIAAMHYIGQFAIDFFILGYNPGHVVGAVIIACAAITAALYVFFKFREQWASQWYKRLGSAILMAIAVCGMHYTAMTGTIYYLPDSTAIPPKPALETAALIGIICAIIVVACLILLFTGIQTARRALALNGEKVLTAVKIPATPTSTQPRFHQQLTLGVIYFDPVGRILVNLDGVVPMQKVMIEETGEFDAMHPLFLRFFDTTARWKRGNSSMGGSNPASKSSSLESSTRSTDRHAVAESLFIDAARELANELRAASMTDLGLLFDTPFKANTIATTKKHQGMWTAIRKKHKTKSFSSFESATTLEQQPEDEMINATFTKEDLTEWHQKRRRRLSSDQILSAIRKPRHQDDQATSDDRYMFFVKSIDKKEHLRLLSHGFRFGDPMFISKVMSNQLRVPSDYMANAFDDMLQYARSVDQFMDPLTMMSNSPVTKKSDAVHAERISADMTSRVFVGLHVLVRETPADSLDQMQLLTDKIRRHAFPMVQLQYDDGRLAESLTRQERAQVQRLQGQSLVAMAGLPRDSLNSSTTVTRFSTNTTLVGSSSSASVPGSPSSPVSPISPLENSNAKQHGRSNSNITTELQQLRFMKAMEAAAQELARHYSAYITIPLASAAKLNGRVLDVPPFGITPGPSQLILYCACVTMPGLASAMNQTTAERLKCQPLSIYRTLAYQITDDAAARHHRQQRLYSQRRLPTQQHQQHQQAQTSPDEPPAGQENMTAGSRLSVLSLPPPPRAKRRRPAGPLSIFSTELIPSPPTSPVSPSPQDIELTIPTAYSTVLPARDRFWWLDGIMEETAHDAD</sequence>
<evidence type="ECO:0000256" key="1">
    <source>
        <dbReference type="SAM" id="MobiDB-lite"/>
    </source>
</evidence>
<feature type="region of interest" description="Disordered" evidence="1">
    <location>
        <begin position="809"/>
        <end position="846"/>
    </location>
</feature>
<dbReference type="Proteomes" id="UP000242180">
    <property type="component" value="Unassembled WGS sequence"/>
</dbReference>
<comment type="caution">
    <text evidence="4">The sequence shown here is derived from an EMBL/GenBank/DDBJ whole genome shotgun (WGS) entry which is preliminary data.</text>
</comment>
<dbReference type="PANTHER" id="PTHR35152:SF1">
    <property type="entry name" value="DOMAIN SIGNALLING PROTEIN, PUTATIVE (AFU_ORTHOLOGUE AFUA_5G11310)-RELATED"/>
    <property type="match status" value="1"/>
</dbReference>
<keyword evidence="5" id="KW-1185">Reference proteome</keyword>
<evidence type="ECO:0000256" key="2">
    <source>
        <dbReference type="SAM" id="Phobius"/>
    </source>
</evidence>
<dbReference type="OrthoDB" id="264015at2759"/>